<evidence type="ECO:0000313" key="3">
    <source>
        <dbReference type="Proteomes" id="UP000778970"/>
    </source>
</evidence>
<keyword evidence="3" id="KW-1185">Reference proteome</keyword>
<evidence type="ECO:0000256" key="1">
    <source>
        <dbReference type="SAM" id="MobiDB-lite"/>
    </source>
</evidence>
<dbReference type="RefSeq" id="WP_027289524.1">
    <property type="nucleotide sequence ID" value="NZ_NRRE01000028.1"/>
</dbReference>
<comment type="caution">
    <text evidence="2">The sequence shown here is derived from an EMBL/GenBank/DDBJ whole genome shotgun (WGS) entry which is preliminary data.</text>
</comment>
<reference evidence="2" key="1">
    <citation type="submission" date="2017-08" db="EMBL/GenBank/DDBJ databases">
        <authorList>
            <person name="Imhoff J.F."/>
            <person name="Rahn T."/>
            <person name="Kuenzel S."/>
            <person name="Neulinger S.C."/>
        </authorList>
    </citation>
    <scope>NUCLEOTIDE SEQUENCE</scope>
    <source>
        <strain evidence="2">DSM 9154</strain>
    </source>
</reference>
<dbReference type="AlphaFoldDB" id="A0A934V175"/>
<protein>
    <submittedName>
        <fullName evidence="2">Uncharacterized protein</fullName>
    </submittedName>
</protein>
<evidence type="ECO:0000313" key="2">
    <source>
        <dbReference type="EMBL" id="MBK1698518.1"/>
    </source>
</evidence>
<proteinExistence type="predicted"/>
<reference evidence="2" key="2">
    <citation type="journal article" date="2020" name="Microorganisms">
        <title>Osmotic Adaptation and Compatible Solute Biosynthesis of Phototrophic Bacteria as Revealed from Genome Analyses.</title>
        <authorList>
            <person name="Imhoff J.F."/>
            <person name="Rahn T."/>
            <person name="Kunzel S."/>
            <person name="Keller A."/>
            <person name="Neulinger S.C."/>
        </authorList>
    </citation>
    <scope>NUCLEOTIDE SEQUENCE</scope>
    <source>
        <strain evidence="2">DSM 9154</strain>
    </source>
</reference>
<sequence>MTSTAFENRETADLSSGGMFALWCLRKRVYCLKQGEDPQENLGHGFELAGIRSAMRDFEVLFKWLAQNATRPIQLGDLKCGRVSPDEGLLLAALAAFQRQDAASGRLLLGCFMPRVACLHAAPTAAKFASALTQAELPIDLVEPQACVTERRHPEDRRAAPSAAVPSSVLVH</sequence>
<gene>
    <name evidence="2" type="ORF">CKO21_14815</name>
</gene>
<dbReference type="EMBL" id="NRRE01000028">
    <property type="protein sequence ID" value="MBK1698518.1"/>
    <property type="molecule type" value="Genomic_DNA"/>
</dbReference>
<accession>A0A934V175</accession>
<feature type="compositionally biased region" description="Low complexity" evidence="1">
    <location>
        <begin position="160"/>
        <end position="172"/>
    </location>
</feature>
<organism evidence="2 3">
    <name type="scientific">Rhodovibrio salinarum</name>
    <dbReference type="NCBI Taxonomy" id="1087"/>
    <lineage>
        <taxon>Bacteria</taxon>
        <taxon>Pseudomonadati</taxon>
        <taxon>Pseudomonadota</taxon>
        <taxon>Alphaproteobacteria</taxon>
        <taxon>Rhodospirillales</taxon>
        <taxon>Rhodovibrionaceae</taxon>
        <taxon>Rhodovibrio</taxon>
    </lineage>
</organism>
<dbReference type="Proteomes" id="UP000778970">
    <property type="component" value="Unassembled WGS sequence"/>
</dbReference>
<feature type="region of interest" description="Disordered" evidence="1">
    <location>
        <begin position="151"/>
        <end position="172"/>
    </location>
</feature>
<name>A0A934V175_9PROT</name>